<feature type="binding site" evidence="13">
    <location>
        <position position="304"/>
    </location>
    <ligand>
        <name>Mg(2+)</name>
        <dbReference type="ChEBI" id="CHEBI:18420"/>
    </ligand>
</feature>
<dbReference type="RefSeq" id="WP_160552261.1">
    <property type="nucleotide sequence ID" value="NZ_CP047650.1"/>
</dbReference>
<evidence type="ECO:0000256" key="6">
    <source>
        <dbReference type="ARBA" id="ARBA00012993"/>
    </source>
</evidence>
<dbReference type="AlphaFoldDB" id="A0A857J477"/>
<protein>
    <recommendedName>
        <fullName evidence="6">methylaspartate ammonia-lyase</fullName>
        <ecNumber evidence="6">4.3.1.2</ecNumber>
    </recommendedName>
</protein>
<evidence type="ECO:0000256" key="4">
    <source>
        <dbReference type="ARBA" id="ARBA00009954"/>
    </source>
</evidence>
<name>A0A857J477_9BURK</name>
<dbReference type="NCBIfam" id="TIGR01502">
    <property type="entry name" value="B_methylAsp_ase"/>
    <property type="match status" value="1"/>
</dbReference>
<evidence type="ECO:0000256" key="2">
    <source>
        <dbReference type="ARBA" id="ARBA00001946"/>
    </source>
</evidence>
<feature type="binding site" evidence="13">
    <location>
        <position position="270"/>
    </location>
    <ligand>
        <name>Mg(2+)</name>
        <dbReference type="ChEBI" id="CHEBI:18420"/>
    </ligand>
</feature>
<dbReference type="SFLD" id="SFLDG00151">
    <property type="entry name" value="methylaspartate_ammonia-lyase"/>
    <property type="match status" value="1"/>
</dbReference>
<evidence type="ECO:0000256" key="3">
    <source>
        <dbReference type="ARBA" id="ARBA00004675"/>
    </source>
</evidence>
<evidence type="ECO:0000259" key="15">
    <source>
        <dbReference type="Pfam" id="PF07476"/>
    </source>
</evidence>
<feature type="domain" description="Methylaspartate ammonia-lyase N-terminal" evidence="14">
    <location>
        <begin position="2"/>
        <end position="157"/>
    </location>
</feature>
<evidence type="ECO:0000256" key="9">
    <source>
        <dbReference type="ARBA" id="ARBA00023239"/>
    </source>
</evidence>
<evidence type="ECO:0000256" key="5">
    <source>
        <dbReference type="ARBA" id="ARBA00011738"/>
    </source>
</evidence>
<dbReference type="InterPro" id="IPR022662">
    <property type="entry name" value="MeAsp_NH4-lyase_C"/>
</dbReference>
<dbReference type="SFLD" id="SFLDF00007">
    <property type="entry name" value="methylaspartate_ammonia-lyase"/>
    <property type="match status" value="1"/>
</dbReference>
<comment type="catalytic activity">
    <reaction evidence="1">
        <text>(2S,3S)-3-methyl-L-aspartate = mesaconate + NH4(+)</text>
        <dbReference type="Rhea" id="RHEA:12829"/>
        <dbReference type="ChEBI" id="CHEBI:28938"/>
        <dbReference type="ChEBI" id="CHEBI:36986"/>
        <dbReference type="ChEBI" id="CHEBI:58724"/>
        <dbReference type="EC" id="4.3.1.2"/>
    </reaction>
</comment>
<keyword evidence="7 13" id="KW-0479">Metal-binding</keyword>
<comment type="similarity">
    <text evidence="4">Belongs to the methylaspartate ammonia-lyase family.</text>
</comment>
<keyword evidence="9 16" id="KW-0456">Lyase</keyword>
<dbReference type="Pfam" id="PF07476">
    <property type="entry name" value="MAAL_C"/>
    <property type="match status" value="1"/>
</dbReference>
<dbReference type="InterPro" id="IPR036849">
    <property type="entry name" value="Enolase-like_C_sf"/>
</dbReference>
<dbReference type="UniPathway" id="UPA00561">
    <property type="reaction ID" value="UER00618"/>
</dbReference>
<evidence type="ECO:0000256" key="8">
    <source>
        <dbReference type="ARBA" id="ARBA00022842"/>
    </source>
</evidence>
<feature type="binding site" evidence="11">
    <location>
        <position position="326"/>
    </location>
    <ligand>
        <name>(2S,3S)-3-methyl-L-aspartate</name>
        <dbReference type="ChEBI" id="CHEBI:58724"/>
    </ligand>
</feature>
<dbReference type="GO" id="GO:0019553">
    <property type="term" value="P:L-glutamate catabolic process via L-citramalate"/>
    <property type="evidence" value="ECO:0007669"/>
    <property type="project" value="UniProtKB-UniPathway"/>
</dbReference>
<dbReference type="PANTHER" id="PTHR48073:SF2">
    <property type="entry name" value="O-SUCCINYLBENZOATE SYNTHASE"/>
    <property type="match status" value="1"/>
</dbReference>
<dbReference type="Gene3D" id="3.30.390.10">
    <property type="entry name" value="Enolase-like, N-terminal domain"/>
    <property type="match status" value="1"/>
</dbReference>
<comment type="subunit">
    <text evidence="5">Homodimer.</text>
</comment>
<evidence type="ECO:0000256" key="7">
    <source>
        <dbReference type="ARBA" id="ARBA00022723"/>
    </source>
</evidence>
<evidence type="ECO:0000313" key="16">
    <source>
        <dbReference type="EMBL" id="QHI98744.1"/>
    </source>
</evidence>
<dbReference type="InterPro" id="IPR006395">
    <property type="entry name" value="Me_Asp_am_lyase"/>
</dbReference>
<feature type="domain" description="Methylaspartate ammonia-lyase C-terminal" evidence="15">
    <location>
        <begin position="161"/>
        <end position="405"/>
    </location>
</feature>
<feature type="binding site" evidence="13">
    <location>
        <position position="235"/>
    </location>
    <ligand>
        <name>Mg(2+)</name>
        <dbReference type="ChEBI" id="CHEBI:18420"/>
    </ligand>
</feature>
<evidence type="ECO:0000256" key="1">
    <source>
        <dbReference type="ARBA" id="ARBA00000789"/>
    </source>
</evidence>
<dbReference type="PANTHER" id="PTHR48073">
    <property type="entry name" value="O-SUCCINYLBENZOATE SYNTHASE-RELATED"/>
    <property type="match status" value="1"/>
</dbReference>
<organism evidence="16 17">
    <name type="scientific">Xylophilus rhododendri</name>
    <dbReference type="NCBI Taxonomy" id="2697032"/>
    <lineage>
        <taxon>Bacteria</taxon>
        <taxon>Pseudomonadati</taxon>
        <taxon>Pseudomonadota</taxon>
        <taxon>Betaproteobacteria</taxon>
        <taxon>Burkholderiales</taxon>
        <taxon>Xylophilus</taxon>
    </lineage>
</organism>
<feature type="active site" description="Proton acceptor" evidence="10">
    <location>
        <position position="328"/>
    </location>
</feature>
<dbReference type="PIRSF" id="PIRSF017107">
    <property type="entry name" value="MAL"/>
    <property type="match status" value="1"/>
</dbReference>
<evidence type="ECO:0000313" key="17">
    <source>
        <dbReference type="Proteomes" id="UP000464787"/>
    </source>
</evidence>
<keyword evidence="17" id="KW-1185">Reference proteome</keyword>
<dbReference type="EC" id="4.3.1.2" evidence="6"/>
<dbReference type="Proteomes" id="UP000464787">
    <property type="component" value="Chromosome"/>
</dbReference>
<reference evidence="16 17" key="1">
    <citation type="submission" date="2020-01" db="EMBL/GenBank/DDBJ databases">
        <title>Genome sequencing of strain KACC 21265.</title>
        <authorList>
            <person name="Heo J."/>
            <person name="Kim S.-J."/>
            <person name="Kim J.-S."/>
            <person name="Hong S.-B."/>
            <person name="Kwon S.-W."/>
        </authorList>
    </citation>
    <scope>NUCLEOTIDE SEQUENCE [LARGE SCALE GENOMIC DNA]</scope>
    <source>
        <strain evidence="16 17">KACC 21265</strain>
    </source>
</reference>
<dbReference type="Gene3D" id="3.20.20.120">
    <property type="entry name" value="Enolase-like C-terminal domain"/>
    <property type="match status" value="1"/>
</dbReference>
<feature type="binding site" evidence="11">
    <location>
        <position position="171"/>
    </location>
    <ligand>
        <name>(2S,3S)-3-methyl-L-aspartate</name>
        <dbReference type="ChEBI" id="CHEBI:58724"/>
    </ligand>
</feature>
<dbReference type="SUPFAM" id="SSF54826">
    <property type="entry name" value="Enolase N-terminal domain-like"/>
    <property type="match status" value="1"/>
</dbReference>
<evidence type="ECO:0000256" key="13">
    <source>
        <dbReference type="PIRSR" id="PIRSR017107-4"/>
    </source>
</evidence>
<sequence>MIDSVLSVPIQGAFFYDDQAAIRAGRMSDGPLYLGEPLTRGFRSVRMPAHALSVGLKLTDGHVVWGDMMCVQYAAAAGREPLLDIALTRSQLEGEVGERLRQLPLQSLRAELDMLFAPLADGSRISLAAEFGLSQAVLQAFAYSMRCTMAEVLTQAYALPLVARRVPIYAQSGDDRRANARKMIMKRTEILPHGLINSPAKFGKDGAEFLEYAGWVADAVLGEKDPGYLPTLHFDLYGNAGASFDGDPARIAAFIAKVEKRVAPMPLNIESPADYGSVDAQIGGFAAIKRELKSIGSQARIVADEWCDSLDDIKRYAEASAVDIVQIKCPDVGSVTRSLEAILLCKEHGVGAHMGGSCSETDLSARVCVHVAVAGQADMQLAKPGMGVDEALSIVGNEQQKLLAELSLKSPATVSA</sequence>
<proteinExistence type="inferred from homology"/>
<evidence type="ECO:0000256" key="11">
    <source>
        <dbReference type="PIRSR" id="PIRSR017107-2"/>
    </source>
</evidence>
<dbReference type="SFLD" id="SFLDS00001">
    <property type="entry name" value="Enolase"/>
    <property type="match status" value="1"/>
</dbReference>
<dbReference type="SUPFAM" id="SSF51604">
    <property type="entry name" value="Enolase C-terminal domain-like"/>
    <property type="match status" value="1"/>
</dbReference>
<comment type="cofactor">
    <cofactor evidence="2 13">
        <name>Mg(2+)</name>
        <dbReference type="ChEBI" id="CHEBI:18420"/>
    </cofactor>
</comment>
<dbReference type="Pfam" id="PF05034">
    <property type="entry name" value="MAAL_N"/>
    <property type="match status" value="1"/>
</dbReference>
<dbReference type="InterPro" id="IPR029017">
    <property type="entry name" value="Enolase-like_N"/>
</dbReference>
<evidence type="ECO:0000259" key="14">
    <source>
        <dbReference type="Pfam" id="PF05034"/>
    </source>
</evidence>
<dbReference type="GO" id="GO:0050096">
    <property type="term" value="F:methylaspartate ammonia-lyase activity"/>
    <property type="evidence" value="ECO:0007669"/>
    <property type="project" value="UniProtKB-EC"/>
</dbReference>
<comment type="pathway">
    <text evidence="3">Amino-acid degradation; L-glutamate degradation via mesaconate pathway; acetate and pyruvate from L-glutamate: step 2/4.</text>
</comment>
<evidence type="ECO:0000256" key="12">
    <source>
        <dbReference type="PIRSR" id="PIRSR017107-3"/>
    </source>
</evidence>
<dbReference type="EMBL" id="CP047650">
    <property type="protein sequence ID" value="QHI98744.1"/>
    <property type="molecule type" value="Genomic_DNA"/>
</dbReference>
<feature type="site" description="Transition state stabilizer" evidence="12">
    <location>
        <position position="193"/>
    </location>
</feature>
<accession>A0A857J477</accession>
<evidence type="ECO:0000256" key="10">
    <source>
        <dbReference type="PIRSR" id="PIRSR017107-1"/>
    </source>
</evidence>
<dbReference type="KEGG" id="xyk:GT347_12540"/>
<keyword evidence="8 13" id="KW-0460">Magnesium</keyword>
<dbReference type="GO" id="GO:0046872">
    <property type="term" value="F:metal ion binding"/>
    <property type="evidence" value="ECO:0007669"/>
    <property type="project" value="UniProtKB-KW"/>
</dbReference>
<dbReference type="InterPro" id="IPR022665">
    <property type="entry name" value="MeAsp_NH4-lyase_N"/>
</dbReference>
<gene>
    <name evidence="16" type="ORF">GT347_12540</name>
</gene>